<keyword evidence="6" id="KW-1185">Reference proteome</keyword>
<dbReference type="InterPro" id="IPR032095">
    <property type="entry name" value="Sacchrp_dh-like_C"/>
</dbReference>
<dbReference type="EMBL" id="JARBDR010000918">
    <property type="protein sequence ID" value="KAJ8301479.1"/>
    <property type="molecule type" value="Genomic_DNA"/>
</dbReference>
<dbReference type="SMART" id="SM01003">
    <property type="entry name" value="AlaDh_PNT_N"/>
    <property type="match status" value="1"/>
</dbReference>
<dbReference type="Pfam" id="PF01262">
    <property type="entry name" value="AlaDh_PNT_C"/>
    <property type="match status" value="1"/>
</dbReference>
<dbReference type="InterPro" id="IPR007886">
    <property type="entry name" value="AlaDH/PNT_N"/>
</dbReference>
<evidence type="ECO:0000259" key="4">
    <source>
        <dbReference type="SMART" id="SM01003"/>
    </source>
</evidence>
<proteinExistence type="inferred from homology"/>
<evidence type="ECO:0000256" key="1">
    <source>
        <dbReference type="ARBA" id="ARBA00005624"/>
    </source>
</evidence>
<accession>A0ABQ9E805</accession>
<name>A0ABQ9E805_TEGGR</name>
<evidence type="ECO:0000256" key="2">
    <source>
        <dbReference type="ARBA" id="ARBA00023002"/>
    </source>
</evidence>
<organism evidence="5 6">
    <name type="scientific">Tegillarca granosa</name>
    <name type="common">Malaysian cockle</name>
    <name type="synonym">Anadara granosa</name>
    <dbReference type="NCBI Taxonomy" id="220873"/>
    <lineage>
        <taxon>Eukaryota</taxon>
        <taxon>Metazoa</taxon>
        <taxon>Spiralia</taxon>
        <taxon>Lophotrochozoa</taxon>
        <taxon>Mollusca</taxon>
        <taxon>Bivalvia</taxon>
        <taxon>Autobranchia</taxon>
        <taxon>Pteriomorphia</taxon>
        <taxon>Arcoida</taxon>
        <taxon>Arcoidea</taxon>
        <taxon>Arcidae</taxon>
        <taxon>Tegillarca</taxon>
    </lineage>
</organism>
<reference evidence="5 6" key="1">
    <citation type="submission" date="2022-12" db="EMBL/GenBank/DDBJ databases">
        <title>Chromosome-level genome of Tegillarca granosa.</title>
        <authorList>
            <person name="Kim J."/>
        </authorList>
    </citation>
    <scope>NUCLEOTIDE SEQUENCE [LARGE SCALE GENOMIC DNA]</scope>
    <source>
        <strain evidence="5">Teg-2019</strain>
        <tissue evidence="5">Adductor muscle</tissue>
    </source>
</reference>
<dbReference type="SUPFAM" id="SSF52283">
    <property type="entry name" value="Formate/glycerate dehydrogenase catalytic domain-like"/>
    <property type="match status" value="1"/>
</dbReference>
<protein>
    <submittedName>
        <fullName evidence="5">Uncharacterized protein</fullName>
    </submittedName>
</protein>
<feature type="domain" description="Alanine dehydrogenase/pyridine nucleotide transhydrogenase NAD(H)-binding" evidence="3">
    <location>
        <begin position="156"/>
        <end position="305"/>
    </location>
</feature>
<dbReference type="Pfam" id="PF16653">
    <property type="entry name" value="Sacchrp_dh_C"/>
    <property type="match status" value="1"/>
</dbReference>
<gene>
    <name evidence="5" type="ORF">KUTeg_020466</name>
</gene>
<dbReference type="InterPro" id="IPR007698">
    <property type="entry name" value="AlaDH/PNT_NAD(H)-bd"/>
</dbReference>
<evidence type="ECO:0000313" key="6">
    <source>
        <dbReference type="Proteomes" id="UP001217089"/>
    </source>
</evidence>
<keyword evidence="2" id="KW-0560">Oxidoreductase</keyword>
<sequence>MWRKNTNRLCTQLLLKQNGCGHIAQRYKSGGEERVMAIRRETINVWERRAPLAPKHVRKLVKEGVKVLVQPSNRRAYSMQEYVEKGGIIQEDISEASLVIVTGQRVVAFGKYAGVSGMINILHGMGLRLLALGHHTPFMNIAPSHNYRNTEAARQAVRDAGYEIALGRMPKSIGPLTFVFTGSGNVSQGAQEVFQELPHEYIEPEYLPTVVRHGANNKVYICVARREDHYVRKEGGKFDAEEFEKHPKRYVSVFSHKGCPHLPHRLLAICDISADPGGSIEFMKECTTIDKPFCFFAGSGVLICSIDNMPAQIPREATDFFGSLLLPHVKEMIKSDAVTPFEEYGANPIVKNSCTQRAGYVACPAVEYLCRDPNVGVTVVSHLRDELDNVGEKCPNTDLVLMDVQRKAEELVKLLPEYDVVVRAIDAGITIMNEINSFVSWCGGLPAPEHSSSPLLYKFSWFPRGVLMNCMNGARYLQDNEVIEIPSGGGLLKAASNLDFMPGFNLEGFPNRDSTIYAEAYGIQGAKTILRGTVRYKGFSNIIEGLMSLGLLDPEPMANLHPNGPELTWKGYMCDLFNKSHDIILDSLKDLVYERVAPGERDLILMHHNVGISWADGSQESRQIGLVVYGDPNGHSAMAKTVGLPTGIATKMILEGEIQKKGIQVPLSLDIYKPILLRLKQEGIHATEEIKAL</sequence>
<comment type="caution">
    <text evidence="5">The sequence shown here is derived from an EMBL/GenBank/DDBJ whole genome shotgun (WGS) entry which is preliminary data.</text>
</comment>
<evidence type="ECO:0000313" key="5">
    <source>
        <dbReference type="EMBL" id="KAJ8301479.1"/>
    </source>
</evidence>
<dbReference type="Proteomes" id="UP001217089">
    <property type="component" value="Unassembled WGS sequence"/>
</dbReference>
<dbReference type="PANTHER" id="PTHR11133">
    <property type="entry name" value="SACCHAROPINE DEHYDROGENASE"/>
    <property type="match status" value="1"/>
</dbReference>
<dbReference type="SUPFAM" id="SSF55347">
    <property type="entry name" value="Glyceraldehyde-3-phosphate dehydrogenase-like, C-terminal domain"/>
    <property type="match status" value="1"/>
</dbReference>
<comment type="similarity">
    <text evidence="1">In the N-terminal section; belongs to the AlaDH/PNT family.</text>
</comment>
<dbReference type="Gene3D" id="3.30.360.10">
    <property type="entry name" value="Dihydrodipicolinate Reductase, domain 2"/>
    <property type="match status" value="1"/>
</dbReference>
<dbReference type="PANTHER" id="PTHR11133:SF22">
    <property type="entry name" value="ALPHA-AMINOADIPIC SEMIALDEHYDE SYNTHASE, MITOCHONDRIAL"/>
    <property type="match status" value="1"/>
</dbReference>
<dbReference type="Pfam" id="PF05222">
    <property type="entry name" value="AlaDh_PNT_N"/>
    <property type="match status" value="1"/>
</dbReference>
<dbReference type="SMART" id="SM01002">
    <property type="entry name" value="AlaDh_PNT_C"/>
    <property type="match status" value="1"/>
</dbReference>
<dbReference type="InterPro" id="IPR051168">
    <property type="entry name" value="AASS"/>
</dbReference>
<feature type="domain" description="Alanine dehydrogenase/pyridine nucleotide transhydrogenase N-terminal" evidence="4">
    <location>
        <begin position="37"/>
        <end position="116"/>
    </location>
</feature>
<evidence type="ECO:0000259" key="3">
    <source>
        <dbReference type="SMART" id="SM01002"/>
    </source>
</evidence>
<dbReference type="Gene3D" id="3.40.50.720">
    <property type="entry name" value="NAD(P)-binding Rossmann-like Domain"/>
    <property type="match status" value="3"/>
</dbReference>